<dbReference type="PROSITE" id="PS50932">
    <property type="entry name" value="HTH_LACI_2"/>
    <property type="match status" value="1"/>
</dbReference>
<proteinExistence type="predicted"/>
<dbReference type="Proteomes" id="UP000239990">
    <property type="component" value="Unassembled WGS sequence"/>
</dbReference>
<keyword evidence="1" id="KW-0805">Transcription regulation</keyword>
<dbReference type="InterPro" id="IPR000843">
    <property type="entry name" value="HTH_LacI"/>
</dbReference>
<dbReference type="PANTHER" id="PTHR30146">
    <property type="entry name" value="LACI-RELATED TRANSCRIPTIONAL REPRESSOR"/>
    <property type="match status" value="1"/>
</dbReference>
<comment type="caution">
    <text evidence="5">The sequence shown here is derived from an EMBL/GenBank/DDBJ whole genome shotgun (WGS) entry which is preliminary data.</text>
</comment>
<dbReference type="InterPro" id="IPR028082">
    <property type="entry name" value="Peripla_BP_I"/>
</dbReference>
<evidence type="ECO:0000313" key="5">
    <source>
        <dbReference type="EMBL" id="PPA78083.1"/>
    </source>
</evidence>
<evidence type="ECO:0000259" key="4">
    <source>
        <dbReference type="PROSITE" id="PS50932"/>
    </source>
</evidence>
<dbReference type="Pfam" id="PF13377">
    <property type="entry name" value="Peripla_BP_3"/>
    <property type="match status" value="1"/>
</dbReference>
<dbReference type="SUPFAM" id="SSF47413">
    <property type="entry name" value="lambda repressor-like DNA-binding domains"/>
    <property type="match status" value="1"/>
</dbReference>
<dbReference type="OrthoDB" id="8770688at2"/>
<organism evidence="5 6">
    <name type="scientific">Achromobacter spanius</name>
    <dbReference type="NCBI Taxonomy" id="217203"/>
    <lineage>
        <taxon>Bacteria</taxon>
        <taxon>Pseudomonadati</taxon>
        <taxon>Pseudomonadota</taxon>
        <taxon>Betaproteobacteria</taxon>
        <taxon>Burkholderiales</taxon>
        <taxon>Alcaligenaceae</taxon>
        <taxon>Achromobacter</taxon>
    </lineage>
</organism>
<dbReference type="PANTHER" id="PTHR30146:SF33">
    <property type="entry name" value="TRANSCRIPTIONAL REGULATOR"/>
    <property type="match status" value="1"/>
</dbReference>
<dbReference type="CDD" id="cd01575">
    <property type="entry name" value="PBP1_GntR"/>
    <property type="match status" value="1"/>
</dbReference>
<feature type="domain" description="HTH lacI-type" evidence="4">
    <location>
        <begin position="1"/>
        <end position="53"/>
    </location>
</feature>
<dbReference type="RefSeq" id="WP_104142018.1">
    <property type="nucleotide sequence ID" value="NZ_PREU01000001.1"/>
</dbReference>
<dbReference type="InterPro" id="IPR046335">
    <property type="entry name" value="LacI/GalR-like_sensor"/>
</dbReference>
<dbReference type="GO" id="GO:0003700">
    <property type="term" value="F:DNA-binding transcription factor activity"/>
    <property type="evidence" value="ECO:0007669"/>
    <property type="project" value="TreeGrafter"/>
</dbReference>
<dbReference type="CDD" id="cd01392">
    <property type="entry name" value="HTH_LacI"/>
    <property type="match status" value="1"/>
</dbReference>
<dbReference type="GO" id="GO:0000976">
    <property type="term" value="F:transcription cis-regulatory region binding"/>
    <property type="evidence" value="ECO:0007669"/>
    <property type="project" value="TreeGrafter"/>
</dbReference>
<dbReference type="Pfam" id="PF00356">
    <property type="entry name" value="LacI"/>
    <property type="match status" value="1"/>
</dbReference>
<dbReference type="SUPFAM" id="SSF53822">
    <property type="entry name" value="Periplasmic binding protein-like I"/>
    <property type="match status" value="1"/>
</dbReference>
<reference evidence="5 6" key="1">
    <citation type="submission" date="2018-02" db="EMBL/GenBank/DDBJ databases">
        <title>Draft Genome of Achromobacter spanius stain 6.</title>
        <authorList>
            <person name="Gunasekera T.S."/>
            <person name="Radwan O."/>
            <person name="Ruiz O.N."/>
        </authorList>
    </citation>
    <scope>NUCLEOTIDE SEQUENCE [LARGE SCALE GENOMIC DNA]</scope>
    <source>
        <strain evidence="5 6">6</strain>
    </source>
</reference>
<dbReference type="AlphaFoldDB" id="A0A2S5GZ43"/>
<sequence length="328" mass="34830">MSDVAREAGVSLVTVSRALNTPEKVSRDTLAAVRRAIALLGYVPNLMAGSLASNRSRIVAAIVPTISNLVFAETIEALTHTLAGDGYQLLLGQSGYSKQVEAALVDTFLGRRVDGLVLTGFSQPKALRLKLQRANVPVVQTWGLPGPGHTTLIDMAVGFSNAGAGRAAARHLIDRGHRTLAFIGADEARSRQRLQGFRAEALAADLPEIEAAFIPPPVQIDAAGPCLEQMLTRRPDITAVFCNNDLLAAGLLFTCRQNGLPVPERLAIMGFGDLSISRAASPALSTIRIRRAEMGERAGKMLMARLGNSAPGAKFADLGFEVIERSST</sequence>
<dbReference type="Gene3D" id="1.10.260.40">
    <property type="entry name" value="lambda repressor-like DNA-binding domains"/>
    <property type="match status" value="1"/>
</dbReference>
<keyword evidence="3" id="KW-0804">Transcription</keyword>
<protein>
    <submittedName>
        <fullName evidence="5">GntR family transcriptional regulator</fullName>
    </submittedName>
</protein>
<evidence type="ECO:0000256" key="3">
    <source>
        <dbReference type="ARBA" id="ARBA00023163"/>
    </source>
</evidence>
<evidence type="ECO:0000313" key="6">
    <source>
        <dbReference type="Proteomes" id="UP000239990"/>
    </source>
</evidence>
<dbReference type="EMBL" id="PREU01000001">
    <property type="protein sequence ID" value="PPA78083.1"/>
    <property type="molecule type" value="Genomic_DNA"/>
</dbReference>
<keyword evidence="2" id="KW-0238">DNA-binding</keyword>
<dbReference type="SMART" id="SM00354">
    <property type="entry name" value="HTH_LACI"/>
    <property type="match status" value="1"/>
</dbReference>
<gene>
    <name evidence="5" type="ORF">C4E15_02005</name>
</gene>
<name>A0A2S5GZ43_9BURK</name>
<dbReference type="InterPro" id="IPR010982">
    <property type="entry name" value="Lambda_DNA-bd_dom_sf"/>
</dbReference>
<evidence type="ECO:0000256" key="2">
    <source>
        <dbReference type="ARBA" id="ARBA00023125"/>
    </source>
</evidence>
<accession>A0A2S5GZ43</accession>
<dbReference type="PROSITE" id="PS00356">
    <property type="entry name" value="HTH_LACI_1"/>
    <property type="match status" value="1"/>
</dbReference>
<dbReference type="Gene3D" id="3.40.50.2300">
    <property type="match status" value="2"/>
</dbReference>
<evidence type="ECO:0000256" key="1">
    <source>
        <dbReference type="ARBA" id="ARBA00023015"/>
    </source>
</evidence>